<feature type="domain" description="N-acetyltransferase" evidence="1">
    <location>
        <begin position="82"/>
        <end position="224"/>
    </location>
</feature>
<comment type="caution">
    <text evidence="2">The sequence shown here is derived from an EMBL/GenBank/DDBJ whole genome shotgun (WGS) entry which is preliminary data.</text>
</comment>
<dbReference type="EMBL" id="JAEVFJ010000011">
    <property type="protein sequence ID" value="KAH8101682.1"/>
    <property type="molecule type" value="Genomic_DNA"/>
</dbReference>
<dbReference type="InterPro" id="IPR000182">
    <property type="entry name" value="GNAT_dom"/>
</dbReference>
<sequence length="224" mass="24934">MSPSGKTTRETFTLKQLVNPTEAQLRRAGRLTYELMSKDPALISLCGGDPDLMEPLGLAMVRAGALEGEFYAAVDGSDDILGFVMTMPKGKVLFSTEEQKKLGFYDFMSRLSEAGKRYYADTYLKIFPQYVASCIAPLTMVDIWWIHTCMTRVESQGQGIASGLIRMILDKALAAGDVIGLSTTTEVNVRIYESMGFKVIGHRGCPSPWGDWEFWVLRYEPTQS</sequence>
<dbReference type="GO" id="GO:0016747">
    <property type="term" value="F:acyltransferase activity, transferring groups other than amino-acyl groups"/>
    <property type="evidence" value="ECO:0007669"/>
    <property type="project" value="InterPro"/>
</dbReference>
<dbReference type="AlphaFoldDB" id="A0A8K0URC8"/>
<proteinExistence type="predicted"/>
<keyword evidence="3" id="KW-1185">Reference proteome</keyword>
<gene>
    <name evidence="2" type="ORF">BXZ70DRAFT_1006941</name>
</gene>
<evidence type="ECO:0000313" key="3">
    <source>
        <dbReference type="Proteomes" id="UP000813824"/>
    </source>
</evidence>
<dbReference type="PROSITE" id="PS51186">
    <property type="entry name" value="GNAT"/>
    <property type="match status" value="1"/>
</dbReference>
<dbReference type="Gene3D" id="3.40.630.30">
    <property type="match status" value="1"/>
</dbReference>
<protein>
    <recommendedName>
        <fullName evidence="1">N-acetyltransferase domain-containing protein</fullName>
    </recommendedName>
</protein>
<dbReference type="SUPFAM" id="SSF55729">
    <property type="entry name" value="Acyl-CoA N-acyltransferases (Nat)"/>
    <property type="match status" value="1"/>
</dbReference>
<accession>A0A8K0URC8</accession>
<dbReference type="PANTHER" id="PTHR42791:SF1">
    <property type="entry name" value="N-ACETYLTRANSFERASE DOMAIN-CONTAINING PROTEIN"/>
    <property type="match status" value="1"/>
</dbReference>
<dbReference type="Pfam" id="PF00583">
    <property type="entry name" value="Acetyltransf_1"/>
    <property type="match status" value="1"/>
</dbReference>
<reference evidence="2" key="1">
    <citation type="journal article" date="2021" name="New Phytol.">
        <title>Evolutionary innovations through gain and loss of genes in the ectomycorrhizal Boletales.</title>
        <authorList>
            <person name="Wu G."/>
            <person name="Miyauchi S."/>
            <person name="Morin E."/>
            <person name="Kuo A."/>
            <person name="Drula E."/>
            <person name="Varga T."/>
            <person name="Kohler A."/>
            <person name="Feng B."/>
            <person name="Cao Y."/>
            <person name="Lipzen A."/>
            <person name="Daum C."/>
            <person name="Hundley H."/>
            <person name="Pangilinan J."/>
            <person name="Johnson J."/>
            <person name="Barry K."/>
            <person name="LaButti K."/>
            <person name="Ng V."/>
            <person name="Ahrendt S."/>
            <person name="Min B."/>
            <person name="Choi I.G."/>
            <person name="Park H."/>
            <person name="Plett J.M."/>
            <person name="Magnuson J."/>
            <person name="Spatafora J.W."/>
            <person name="Nagy L.G."/>
            <person name="Henrissat B."/>
            <person name="Grigoriev I.V."/>
            <person name="Yang Z.L."/>
            <person name="Xu J."/>
            <person name="Martin F.M."/>
        </authorList>
    </citation>
    <scope>NUCLEOTIDE SEQUENCE</scope>
    <source>
        <strain evidence="2">KKN 215</strain>
    </source>
</reference>
<evidence type="ECO:0000313" key="2">
    <source>
        <dbReference type="EMBL" id="KAH8101682.1"/>
    </source>
</evidence>
<dbReference type="PANTHER" id="PTHR42791">
    <property type="entry name" value="GNAT FAMILY ACETYLTRANSFERASE"/>
    <property type="match status" value="1"/>
</dbReference>
<dbReference type="InterPro" id="IPR052523">
    <property type="entry name" value="Trichothecene_AcTrans"/>
</dbReference>
<name>A0A8K0URC8_9AGAR</name>
<dbReference type="OrthoDB" id="61113at2759"/>
<organism evidence="2 3">
    <name type="scientific">Cristinia sonorae</name>
    <dbReference type="NCBI Taxonomy" id="1940300"/>
    <lineage>
        <taxon>Eukaryota</taxon>
        <taxon>Fungi</taxon>
        <taxon>Dikarya</taxon>
        <taxon>Basidiomycota</taxon>
        <taxon>Agaricomycotina</taxon>
        <taxon>Agaricomycetes</taxon>
        <taxon>Agaricomycetidae</taxon>
        <taxon>Agaricales</taxon>
        <taxon>Pleurotineae</taxon>
        <taxon>Stephanosporaceae</taxon>
        <taxon>Cristinia</taxon>
    </lineage>
</organism>
<dbReference type="Proteomes" id="UP000813824">
    <property type="component" value="Unassembled WGS sequence"/>
</dbReference>
<dbReference type="InterPro" id="IPR016181">
    <property type="entry name" value="Acyl_CoA_acyltransferase"/>
</dbReference>
<evidence type="ECO:0000259" key="1">
    <source>
        <dbReference type="PROSITE" id="PS51186"/>
    </source>
</evidence>